<keyword evidence="3" id="KW-0410">Iron transport</keyword>
<comment type="similarity">
    <text evidence="1">Belongs to the bacterial solute-binding protein 1 family.</text>
</comment>
<dbReference type="InterPro" id="IPR026045">
    <property type="entry name" value="Ferric-bd"/>
</dbReference>
<evidence type="ECO:0000256" key="6">
    <source>
        <dbReference type="ARBA" id="ARBA00023004"/>
    </source>
</evidence>
<dbReference type="GO" id="GO:0046872">
    <property type="term" value="F:metal ion binding"/>
    <property type="evidence" value="ECO:0007669"/>
    <property type="project" value="UniProtKB-KW"/>
</dbReference>
<keyword evidence="10" id="KW-1185">Reference proteome</keyword>
<keyword evidence="2" id="KW-0813">Transport</keyword>
<dbReference type="EMBL" id="JAAGOA010000009">
    <property type="protein sequence ID" value="NEE01311.1"/>
    <property type="molecule type" value="Genomic_DNA"/>
</dbReference>
<dbReference type="GO" id="GO:0006826">
    <property type="term" value="P:iron ion transport"/>
    <property type="evidence" value="ECO:0007669"/>
    <property type="project" value="UniProtKB-KW"/>
</dbReference>
<evidence type="ECO:0000256" key="5">
    <source>
        <dbReference type="ARBA" id="ARBA00022729"/>
    </source>
</evidence>
<keyword evidence="6 8" id="KW-0408">Iron</keyword>
<dbReference type="CDD" id="cd13543">
    <property type="entry name" value="PBP2_Fbp"/>
    <property type="match status" value="1"/>
</dbReference>
<dbReference type="SUPFAM" id="SSF53850">
    <property type="entry name" value="Periplasmic binding protein-like II"/>
    <property type="match status" value="1"/>
</dbReference>
<dbReference type="GO" id="GO:0030288">
    <property type="term" value="C:outer membrane-bounded periplasmic space"/>
    <property type="evidence" value="ECO:0007669"/>
    <property type="project" value="TreeGrafter"/>
</dbReference>
<dbReference type="PROSITE" id="PS01037">
    <property type="entry name" value="SBP_BACTERIAL_1"/>
    <property type="match status" value="1"/>
</dbReference>
<evidence type="ECO:0000256" key="8">
    <source>
        <dbReference type="PIRSR" id="PIRSR002825-1"/>
    </source>
</evidence>
<dbReference type="PANTHER" id="PTHR30006">
    <property type="entry name" value="THIAMINE-BINDING PERIPLASMIC PROTEIN-RELATED"/>
    <property type="match status" value="1"/>
</dbReference>
<dbReference type="PIRSF" id="PIRSF002825">
    <property type="entry name" value="CfbpA"/>
    <property type="match status" value="1"/>
</dbReference>
<sequence length="328" mass="34624">MRGLVGTLVLLPAVTACGSDDADLTVYSGRGESLVGPIIEQFEEESGLSVDVRYGNTAEMAAQILDEGSNTPADVFLAQDAGALGEVSSTGAFAPLPADLLDQVDPAYRSADGDWVGLSGRSRVVVYNTDRLTEDELPETVAEFTDPGWEGRIGWAPSNASFQAFVTAMRVLEGEDATRAWLEAMRDNGTQVYENNIAIVDAVANGEVDAGLVNHYYLYPKLEEQPDLPAANKFYGGGDVGALVNVAGAGILAESDATDAATRFVEFLLSDTGQTYFATETSEFPLADGVAQPEGMPELASLTPPSIDLAQLEDLSGTLDLLQETGVL</sequence>
<evidence type="ECO:0000256" key="7">
    <source>
        <dbReference type="ARBA" id="ARBA00023065"/>
    </source>
</evidence>
<dbReference type="Gene3D" id="3.40.190.10">
    <property type="entry name" value="Periplasmic binding protein-like II"/>
    <property type="match status" value="2"/>
</dbReference>
<evidence type="ECO:0000313" key="9">
    <source>
        <dbReference type="EMBL" id="NEE01311.1"/>
    </source>
</evidence>
<keyword evidence="7" id="KW-0406">Ion transport</keyword>
<dbReference type="PANTHER" id="PTHR30006:SF15">
    <property type="entry name" value="IRON-UTILIZATION PERIPLASMIC PROTEIN"/>
    <property type="match status" value="1"/>
</dbReference>
<dbReference type="InterPro" id="IPR006061">
    <property type="entry name" value="SBP_1_CS"/>
</dbReference>
<dbReference type="PROSITE" id="PS51257">
    <property type="entry name" value="PROKAR_LIPOPROTEIN"/>
    <property type="match status" value="1"/>
</dbReference>
<name>A0A6L9S9C4_9ACTN</name>
<dbReference type="Pfam" id="PF13343">
    <property type="entry name" value="SBP_bac_6"/>
    <property type="match status" value="1"/>
</dbReference>
<dbReference type="Proteomes" id="UP000475214">
    <property type="component" value="Unassembled WGS sequence"/>
</dbReference>
<keyword evidence="5" id="KW-0732">Signal</keyword>
<feature type="binding site" evidence="8">
    <location>
        <position position="217"/>
    </location>
    <ligand>
        <name>Fe cation</name>
        <dbReference type="ChEBI" id="CHEBI:24875"/>
    </ligand>
</feature>
<evidence type="ECO:0000256" key="3">
    <source>
        <dbReference type="ARBA" id="ARBA00022496"/>
    </source>
</evidence>
<feature type="binding site" evidence="8">
    <location>
        <position position="216"/>
    </location>
    <ligand>
        <name>Fe cation</name>
        <dbReference type="ChEBI" id="CHEBI:24875"/>
    </ligand>
</feature>
<evidence type="ECO:0000256" key="4">
    <source>
        <dbReference type="ARBA" id="ARBA00022723"/>
    </source>
</evidence>
<accession>A0A6L9S9C4</accession>
<organism evidence="9 10">
    <name type="scientific">Phytoactinopolyspora halotolerans</name>
    <dbReference type="NCBI Taxonomy" id="1981512"/>
    <lineage>
        <taxon>Bacteria</taxon>
        <taxon>Bacillati</taxon>
        <taxon>Actinomycetota</taxon>
        <taxon>Actinomycetes</taxon>
        <taxon>Jiangellales</taxon>
        <taxon>Jiangellaceae</taxon>
        <taxon>Phytoactinopolyspora</taxon>
    </lineage>
</organism>
<evidence type="ECO:0000256" key="1">
    <source>
        <dbReference type="ARBA" id="ARBA00008520"/>
    </source>
</evidence>
<evidence type="ECO:0000256" key="2">
    <source>
        <dbReference type="ARBA" id="ARBA00022448"/>
    </source>
</evidence>
<proteinExistence type="inferred from homology"/>
<dbReference type="AlphaFoldDB" id="A0A6L9S9C4"/>
<gene>
    <name evidence="9" type="ORF">G1H10_14140</name>
</gene>
<reference evidence="9 10" key="1">
    <citation type="submission" date="2020-02" db="EMBL/GenBank/DDBJ databases">
        <authorList>
            <person name="Li X.-J."/>
            <person name="Han X.-M."/>
        </authorList>
    </citation>
    <scope>NUCLEOTIDE SEQUENCE [LARGE SCALE GENOMIC DNA]</scope>
    <source>
        <strain evidence="9 10">CCTCC AB 2017055</strain>
    </source>
</reference>
<evidence type="ECO:0000313" key="10">
    <source>
        <dbReference type="Proteomes" id="UP000475214"/>
    </source>
</evidence>
<dbReference type="GO" id="GO:0055085">
    <property type="term" value="P:transmembrane transport"/>
    <property type="evidence" value="ECO:0007669"/>
    <property type="project" value="InterPro"/>
</dbReference>
<protein>
    <submittedName>
        <fullName evidence="9">Iron ABC transporter substrate-binding protein</fullName>
    </submittedName>
</protein>
<keyword evidence="4 8" id="KW-0479">Metal-binding</keyword>
<comment type="caution">
    <text evidence="9">The sequence shown here is derived from an EMBL/GenBank/DDBJ whole genome shotgun (WGS) entry which is preliminary data.</text>
</comment>